<accession>A0ABS1U2E8</accession>
<evidence type="ECO:0000259" key="3">
    <source>
        <dbReference type="Pfam" id="PF00881"/>
    </source>
</evidence>
<gene>
    <name evidence="4" type="ORF">JMJ56_12625</name>
</gene>
<feature type="domain" description="Nitroreductase" evidence="3">
    <location>
        <begin position="19"/>
        <end position="163"/>
    </location>
</feature>
<protein>
    <submittedName>
        <fullName evidence="4">Nitroreductase family protein</fullName>
    </submittedName>
</protein>
<dbReference type="PANTHER" id="PTHR43673:SF10">
    <property type="entry name" value="NADH DEHYDROGENASE_NAD(P)H NITROREDUCTASE XCC3605-RELATED"/>
    <property type="match status" value="1"/>
</dbReference>
<reference evidence="4 5" key="1">
    <citation type="submission" date="2021-01" db="EMBL/GenBank/DDBJ databases">
        <title>Belnapia mucosa sp. nov. and Belnapia arida sp. nov., isolated from the Tabernas Desert (Almeria, Spain).</title>
        <authorList>
            <person name="Molina-Menor E."/>
            <person name="Vidal-Verdu A."/>
            <person name="Calonge A."/>
            <person name="Satari L."/>
            <person name="Pereto J."/>
            <person name="Porcar M."/>
        </authorList>
    </citation>
    <scope>NUCLEOTIDE SEQUENCE [LARGE SCALE GENOMIC DNA]</scope>
    <source>
        <strain evidence="4 5">T18</strain>
    </source>
</reference>
<comment type="similarity">
    <text evidence="1">Belongs to the nitroreductase family.</text>
</comment>
<dbReference type="RefSeq" id="WP_202832122.1">
    <property type="nucleotide sequence ID" value="NZ_JAETWB010000004.1"/>
</dbReference>
<dbReference type="InterPro" id="IPR000415">
    <property type="entry name" value="Nitroreductase-like"/>
</dbReference>
<evidence type="ECO:0000256" key="2">
    <source>
        <dbReference type="ARBA" id="ARBA00023002"/>
    </source>
</evidence>
<keyword evidence="5" id="KW-1185">Reference proteome</keyword>
<evidence type="ECO:0000256" key="1">
    <source>
        <dbReference type="ARBA" id="ARBA00007118"/>
    </source>
</evidence>
<dbReference type="SUPFAM" id="SSF55469">
    <property type="entry name" value="FMN-dependent nitroreductase-like"/>
    <property type="match status" value="1"/>
</dbReference>
<dbReference type="PANTHER" id="PTHR43673">
    <property type="entry name" value="NAD(P)H NITROREDUCTASE YDGI-RELATED"/>
    <property type="match status" value="1"/>
</dbReference>
<dbReference type="InterPro" id="IPR029479">
    <property type="entry name" value="Nitroreductase"/>
</dbReference>
<comment type="caution">
    <text evidence="4">The sequence shown here is derived from an EMBL/GenBank/DDBJ whole genome shotgun (WGS) entry which is preliminary data.</text>
</comment>
<keyword evidence="2" id="KW-0560">Oxidoreductase</keyword>
<dbReference type="EMBL" id="JAETWB010000004">
    <property type="protein sequence ID" value="MBL6078856.1"/>
    <property type="molecule type" value="Genomic_DNA"/>
</dbReference>
<sequence>MSTSPDREAPAEHPIEALLRRRWSPRSFTGAPVERAALDSLLEAARWAASSSNQQPWHLIVARRDREAEAFGKLLGVLAPGNQAWADKASVLMLAVARMVNPANGNPNRHAFYDTGAAMAQMALQAVALGMQLHQMGGFDAARAREVFGIPEGYEPVAAIALGPVDVAEALPEALAAREVAPRQRRPVREWVFFGEWQG</sequence>
<dbReference type="Gene3D" id="3.40.109.10">
    <property type="entry name" value="NADH Oxidase"/>
    <property type="match status" value="1"/>
</dbReference>
<evidence type="ECO:0000313" key="4">
    <source>
        <dbReference type="EMBL" id="MBL6078856.1"/>
    </source>
</evidence>
<organism evidence="4 5">
    <name type="scientific">Belnapia arida</name>
    <dbReference type="NCBI Taxonomy" id="2804533"/>
    <lineage>
        <taxon>Bacteria</taxon>
        <taxon>Pseudomonadati</taxon>
        <taxon>Pseudomonadota</taxon>
        <taxon>Alphaproteobacteria</taxon>
        <taxon>Acetobacterales</taxon>
        <taxon>Roseomonadaceae</taxon>
        <taxon>Belnapia</taxon>
    </lineage>
</organism>
<dbReference type="CDD" id="cd02138">
    <property type="entry name" value="TdsD-like"/>
    <property type="match status" value="1"/>
</dbReference>
<dbReference type="Proteomes" id="UP000660885">
    <property type="component" value="Unassembled WGS sequence"/>
</dbReference>
<evidence type="ECO:0000313" key="5">
    <source>
        <dbReference type="Proteomes" id="UP000660885"/>
    </source>
</evidence>
<name>A0ABS1U2E8_9PROT</name>
<proteinExistence type="inferred from homology"/>
<dbReference type="Pfam" id="PF00881">
    <property type="entry name" value="Nitroreductase"/>
    <property type="match status" value="1"/>
</dbReference>